<reference evidence="10" key="1">
    <citation type="journal article" date="2013" name="ISME J.">
        <title>A small predatory core genome in the divergent marine Bacteriovorax marinus SJ and the terrestrial Bdellovibrio bacteriovorus.</title>
        <authorList>
            <person name="Crossman L.C."/>
            <person name="Chen H."/>
            <person name="Cerdeno-Tarraga A.M."/>
            <person name="Brooks K."/>
            <person name="Quail M.A."/>
            <person name="Pineiro S.A."/>
            <person name="Hobley L."/>
            <person name="Sockett R.E."/>
            <person name="Bentley S.D."/>
            <person name="Parkhill J."/>
            <person name="Williams H.N."/>
            <person name="Stine O.C."/>
        </authorList>
    </citation>
    <scope>NUCLEOTIDE SEQUENCE [LARGE SCALE GENOMIC DNA]</scope>
    <source>
        <strain evidence="10">ATCC BAA-682 / DSM 15412 / SJ</strain>
    </source>
</reference>
<keyword evidence="6 8" id="KW-0472">Membrane</keyword>
<evidence type="ECO:0000256" key="2">
    <source>
        <dbReference type="ARBA" id="ARBA00022475"/>
    </source>
</evidence>
<proteinExistence type="predicted"/>
<keyword evidence="2" id="KW-1003">Cell membrane</keyword>
<keyword evidence="7" id="KW-0479">Metal-binding</keyword>
<feature type="transmembrane region" description="Helical" evidence="8">
    <location>
        <begin position="163"/>
        <end position="181"/>
    </location>
</feature>
<dbReference type="Pfam" id="PF00953">
    <property type="entry name" value="Glycos_transf_4"/>
    <property type="match status" value="1"/>
</dbReference>
<feature type="transmembrane region" description="Helical" evidence="8">
    <location>
        <begin position="187"/>
        <end position="204"/>
    </location>
</feature>
<dbReference type="EMBL" id="FQ312005">
    <property type="protein sequence ID" value="CBW25275.1"/>
    <property type="molecule type" value="Genomic_DNA"/>
</dbReference>
<feature type="transmembrane region" description="Helical" evidence="8">
    <location>
        <begin position="211"/>
        <end position="230"/>
    </location>
</feature>
<sequence length="357" mass="39668">MKPLTSIIISFLLSFLICYIMIPSIIKIAKLKHLFDEPDGRKKHKSSIPTLGGIAIFASFLLSTNLNPINISFFNQQYIFSSLAILFFIGIEDDILNTRARKKLVAQIISSLILIFFADIRLSSLHGVFNIYEIPYSISVIITLITIIGITNALNLIDGIDTLAASIGIFSTLTFGSFFLIIKSYHYSTFAFSLLGSLLAFLYYNRTPARIFMGDTGSLILGMMTSIFSIKAIELSAINTEIQVNFLSSPAIVISILIVPIADTLRVLIIRLTKGVSPFSPDRNHFHHILTDCGLSHHQSTALLVTISAISLLMTYYFQDTSVNILITLNILYIALLTRFFSKIKKKGVHRKASSAL</sequence>
<dbReference type="GO" id="GO:0071555">
    <property type="term" value="P:cell wall organization"/>
    <property type="evidence" value="ECO:0007669"/>
    <property type="project" value="TreeGrafter"/>
</dbReference>
<keyword evidence="7" id="KW-0460">Magnesium</keyword>
<dbReference type="AlphaFoldDB" id="E1X3I0"/>
<keyword evidence="10" id="KW-1185">Reference proteome</keyword>
<comment type="cofactor">
    <cofactor evidence="7">
        <name>Mg(2+)</name>
        <dbReference type="ChEBI" id="CHEBI:18420"/>
    </cofactor>
</comment>
<organism evidence="9 10">
    <name type="scientific">Halobacteriovorax marinus (strain ATCC BAA-682 / DSM 15412 / SJ)</name>
    <name type="common">Bacteriovorax marinus</name>
    <dbReference type="NCBI Taxonomy" id="862908"/>
    <lineage>
        <taxon>Bacteria</taxon>
        <taxon>Pseudomonadati</taxon>
        <taxon>Bdellovibrionota</taxon>
        <taxon>Bacteriovoracia</taxon>
        <taxon>Bacteriovoracales</taxon>
        <taxon>Halobacteriovoraceae</taxon>
        <taxon>Halobacteriovorax</taxon>
    </lineage>
</organism>
<evidence type="ECO:0000256" key="7">
    <source>
        <dbReference type="PIRSR" id="PIRSR600715-1"/>
    </source>
</evidence>
<dbReference type="HOGENOM" id="CLU_023982_1_1_7"/>
<comment type="subcellular location">
    <subcellularLocation>
        <location evidence="1">Cell membrane</location>
        <topology evidence="1">Multi-pass membrane protein</topology>
    </subcellularLocation>
</comment>
<dbReference type="PATRIC" id="fig|862908.3.peg.340"/>
<evidence type="ECO:0000256" key="1">
    <source>
        <dbReference type="ARBA" id="ARBA00004651"/>
    </source>
</evidence>
<feature type="transmembrane region" description="Helical" evidence="8">
    <location>
        <begin position="325"/>
        <end position="342"/>
    </location>
</feature>
<keyword evidence="4 8" id="KW-0812">Transmembrane</keyword>
<accession>E1X3I0</accession>
<dbReference type="GO" id="GO:0016780">
    <property type="term" value="F:phosphotransferase activity, for other substituted phosphate groups"/>
    <property type="evidence" value="ECO:0007669"/>
    <property type="project" value="InterPro"/>
</dbReference>
<feature type="transmembrane region" description="Helical" evidence="8">
    <location>
        <begin position="301"/>
        <end position="319"/>
    </location>
</feature>
<evidence type="ECO:0000313" key="10">
    <source>
        <dbReference type="Proteomes" id="UP000008963"/>
    </source>
</evidence>
<dbReference type="PANTHER" id="PTHR22926:SF3">
    <property type="entry name" value="UNDECAPRENYL-PHOSPHATE ALPHA-N-ACETYLGLUCOSAMINYL 1-PHOSPHATE TRANSFERASE"/>
    <property type="match status" value="1"/>
</dbReference>
<feature type="transmembrane region" description="Helical" evidence="8">
    <location>
        <begin position="78"/>
        <end position="97"/>
    </location>
</feature>
<dbReference type="CDD" id="cd06853">
    <property type="entry name" value="GT_WecA_like"/>
    <property type="match status" value="1"/>
</dbReference>
<protein>
    <submittedName>
        <fullName evidence="9">LPS biosynthesis related glycosyltransferase</fullName>
    </submittedName>
</protein>
<dbReference type="Proteomes" id="UP000008963">
    <property type="component" value="Chromosome"/>
</dbReference>
<dbReference type="KEGG" id="bmx:BMS_0355"/>
<evidence type="ECO:0000256" key="8">
    <source>
        <dbReference type="SAM" id="Phobius"/>
    </source>
</evidence>
<feature type="transmembrane region" description="Helical" evidence="8">
    <location>
        <begin position="104"/>
        <end position="122"/>
    </location>
</feature>
<evidence type="ECO:0000256" key="5">
    <source>
        <dbReference type="ARBA" id="ARBA00022989"/>
    </source>
</evidence>
<keyword evidence="5 8" id="KW-1133">Transmembrane helix</keyword>
<feature type="transmembrane region" description="Helical" evidence="8">
    <location>
        <begin position="242"/>
        <end position="262"/>
    </location>
</feature>
<dbReference type="PANTHER" id="PTHR22926">
    <property type="entry name" value="PHOSPHO-N-ACETYLMURAMOYL-PENTAPEPTIDE-TRANSFERASE"/>
    <property type="match status" value="1"/>
</dbReference>
<dbReference type="GO" id="GO:0046872">
    <property type="term" value="F:metal ion binding"/>
    <property type="evidence" value="ECO:0007669"/>
    <property type="project" value="UniProtKB-KW"/>
</dbReference>
<dbReference type="STRING" id="862908.BMS_0355"/>
<evidence type="ECO:0000256" key="4">
    <source>
        <dbReference type="ARBA" id="ARBA00022692"/>
    </source>
</evidence>
<feature type="binding site" evidence="7">
    <location>
        <position position="155"/>
    </location>
    <ligand>
        <name>Mg(2+)</name>
        <dbReference type="ChEBI" id="CHEBI:18420"/>
    </ligand>
</feature>
<keyword evidence="3" id="KW-0808">Transferase</keyword>
<evidence type="ECO:0000313" key="9">
    <source>
        <dbReference type="EMBL" id="CBW25275.1"/>
    </source>
</evidence>
<feature type="transmembrane region" description="Helical" evidence="8">
    <location>
        <begin position="47"/>
        <end position="66"/>
    </location>
</feature>
<feature type="transmembrane region" description="Helical" evidence="8">
    <location>
        <begin position="134"/>
        <end position="156"/>
    </location>
</feature>
<name>E1X3I0_HALMS</name>
<dbReference type="GO" id="GO:0005886">
    <property type="term" value="C:plasma membrane"/>
    <property type="evidence" value="ECO:0007669"/>
    <property type="project" value="UniProtKB-SubCell"/>
</dbReference>
<feature type="transmembrane region" description="Helical" evidence="8">
    <location>
        <begin position="6"/>
        <end position="26"/>
    </location>
</feature>
<evidence type="ECO:0000256" key="3">
    <source>
        <dbReference type="ARBA" id="ARBA00022679"/>
    </source>
</evidence>
<dbReference type="GO" id="GO:0009103">
    <property type="term" value="P:lipopolysaccharide biosynthetic process"/>
    <property type="evidence" value="ECO:0007669"/>
    <property type="project" value="TreeGrafter"/>
</dbReference>
<feature type="binding site" evidence="7">
    <location>
        <position position="215"/>
    </location>
    <ligand>
        <name>Mg(2+)</name>
        <dbReference type="ChEBI" id="CHEBI:18420"/>
    </ligand>
</feature>
<evidence type="ECO:0000256" key="6">
    <source>
        <dbReference type="ARBA" id="ARBA00023136"/>
    </source>
</evidence>
<dbReference type="InterPro" id="IPR000715">
    <property type="entry name" value="Glycosyl_transferase_4"/>
</dbReference>
<dbReference type="eggNOG" id="COG0472">
    <property type="taxonomic scope" value="Bacteria"/>
</dbReference>
<gene>
    <name evidence="9" type="ordered locus">BMS_0355</name>
</gene>
<dbReference type="GO" id="GO:0044038">
    <property type="term" value="P:cell wall macromolecule biosynthetic process"/>
    <property type="evidence" value="ECO:0007669"/>
    <property type="project" value="TreeGrafter"/>
</dbReference>